<gene>
    <name evidence="1" type="ORF">ACFSUC_09355</name>
</gene>
<protein>
    <submittedName>
        <fullName evidence="1">Phage tail tube protein</fullName>
    </submittedName>
</protein>
<evidence type="ECO:0000313" key="1">
    <source>
        <dbReference type="EMBL" id="MFD2671813.1"/>
    </source>
</evidence>
<keyword evidence="2" id="KW-1185">Reference proteome</keyword>
<name>A0ABW5R9Y2_9BACL</name>
<dbReference type="EMBL" id="JBHUMM010000015">
    <property type="protein sequence ID" value="MFD2671813.1"/>
    <property type="molecule type" value="Genomic_DNA"/>
</dbReference>
<dbReference type="SUPFAM" id="SSF69279">
    <property type="entry name" value="Phage tail proteins"/>
    <property type="match status" value="1"/>
</dbReference>
<dbReference type="RefSeq" id="WP_379929287.1">
    <property type="nucleotide sequence ID" value="NZ_JBHUMM010000015.1"/>
</dbReference>
<evidence type="ECO:0000313" key="2">
    <source>
        <dbReference type="Proteomes" id="UP001597497"/>
    </source>
</evidence>
<dbReference type="InterPro" id="IPR038628">
    <property type="entry name" value="XkdM-like_sf"/>
</dbReference>
<reference evidence="2" key="1">
    <citation type="journal article" date="2019" name="Int. J. Syst. Evol. Microbiol.">
        <title>The Global Catalogue of Microorganisms (GCM) 10K type strain sequencing project: providing services to taxonomists for standard genome sequencing and annotation.</title>
        <authorList>
            <consortium name="The Broad Institute Genomics Platform"/>
            <consortium name="The Broad Institute Genome Sequencing Center for Infectious Disease"/>
            <person name="Wu L."/>
            <person name="Ma J."/>
        </authorList>
    </citation>
    <scope>NUCLEOTIDE SEQUENCE [LARGE SCALE GENOMIC DNA]</scope>
    <source>
        <strain evidence="2">KCTC 33676</strain>
    </source>
</reference>
<dbReference type="Pfam" id="PF09393">
    <property type="entry name" value="DUF2001"/>
    <property type="match status" value="1"/>
</dbReference>
<organism evidence="1 2">
    <name type="scientific">Marinicrinis sediminis</name>
    <dbReference type="NCBI Taxonomy" id="1652465"/>
    <lineage>
        <taxon>Bacteria</taxon>
        <taxon>Bacillati</taxon>
        <taxon>Bacillota</taxon>
        <taxon>Bacilli</taxon>
        <taxon>Bacillales</taxon>
        <taxon>Paenibacillaceae</taxon>
    </lineage>
</organism>
<proteinExistence type="predicted"/>
<comment type="caution">
    <text evidence="1">The sequence shown here is derived from an EMBL/GenBank/DDBJ whole genome shotgun (WGS) entry which is preliminary data.</text>
</comment>
<dbReference type="InterPro" id="IPR018989">
    <property type="entry name" value="DUF2001"/>
</dbReference>
<dbReference type="Proteomes" id="UP001597497">
    <property type="component" value="Unassembled WGS sequence"/>
</dbReference>
<dbReference type="Gene3D" id="2.30.110.40">
    <property type="entry name" value="Phage tail tube protein"/>
    <property type="match status" value="1"/>
</dbReference>
<sequence>MLDKNNGVVSGNDCFVYLNNELLEDIKSFEWKVSLDFADVTYLGDPATYKKYQGFSGEGTLSFNKVKSRGISLLKDALKTGIMPDVKIVTKMGNASTGRAERCVISGVTFSEFGGGFESKSTAEESLPFSFSKIEFPELM</sequence>
<accession>A0ABW5R9Y2</accession>